<gene>
    <name evidence="1" type="ORF">Zmor_024891</name>
</gene>
<reference evidence="1" key="1">
    <citation type="journal article" date="2023" name="G3 (Bethesda)">
        <title>Whole genome assemblies of Zophobas morio and Tenebrio molitor.</title>
        <authorList>
            <person name="Kaur S."/>
            <person name="Stinson S.A."/>
            <person name="diCenzo G.C."/>
        </authorList>
    </citation>
    <scope>NUCLEOTIDE SEQUENCE</scope>
    <source>
        <strain evidence="1">QUZm001</strain>
    </source>
</reference>
<name>A0AA38HQW3_9CUCU</name>
<dbReference type="Proteomes" id="UP001168821">
    <property type="component" value="Unassembled WGS sequence"/>
</dbReference>
<organism evidence="1 2">
    <name type="scientific">Zophobas morio</name>
    <dbReference type="NCBI Taxonomy" id="2755281"/>
    <lineage>
        <taxon>Eukaryota</taxon>
        <taxon>Metazoa</taxon>
        <taxon>Ecdysozoa</taxon>
        <taxon>Arthropoda</taxon>
        <taxon>Hexapoda</taxon>
        <taxon>Insecta</taxon>
        <taxon>Pterygota</taxon>
        <taxon>Neoptera</taxon>
        <taxon>Endopterygota</taxon>
        <taxon>Coleoptera</taxon>
        <taxon>Polyphaga</taxon>
        <taxon>Cucujiformia</taxon>
        <taxon>Tenebrionidae</taxon>
        <taxon>Zophobas</taxon>
    </lineage>
</organism>
<dbReference type="AlphaFoldDB" id="A0AA38HQW3"/>
<protein>
    <submittedName>
        <fullName evidence="1">Uncharacterized protein</fullName>
    </submittedName>
</protein>
<comment type="caution">
    <text evidence="1">The sequence shown here is derived from an EMBL/GenBank/DDBJ whole genome shotgun (WGS) entry which is preliminary data.</text>
</comment>
<evidence type="ECO:0000313" key="1">
    <source>
        <dbReference type="EMBL" id="KAJ3642073.1"/>
    </source>
</evidence>
<keyword evidence="2" id="KW-1185">Reference proteome</keyword>
<evidence type="ECO:0000313" key="2">
    <source>
        <dbReference type="Proteomes" id="UP001168821"/>
    </source>
</evidence>
<proteinExistence type="predicted"/>
<sequence>MTRTTIISFERRGVTREAVCDSKRFTPVAKFTPTGVWQRVNWSALQRPICISLITNALCQVLQLGTITPNRPIVLGAIPRDPELPLLLLCTVYSDERIEARTNDPNPKNNTAPL</sequence>
<dbReference type="EMBL" id="JALNTZ010000008">
    <property type="protein sequence ID" value="KAJ3642073.1"/>
    <property type="molecule type" value="Genomic_DNA"/>
</dbReference>
<accession>A0AA38HQW3</accession>